<dbReference type="PROSITE" id="PS51387">
    <property type="entry name" value="FAD_PCMH"/>
    <property type="match status" value="1"/>
</dbReference>
<sequence>MNPYFQNQSCDPFTPQMTPCELGNYASYSINITSPKHVVAAIEFCREHNVRLVIKNTGHDFLGKSTGKGALSLWTRNLKTSKFIKRYKSDKYKGPAMKLGAGVTAYEALEAAYSTGHRTVGGDCPTVGISGGYTQGGGHSPLTSAYGMAADQALEWELITAAGQHLIATPTKNADLYWALSGGGPGTFAIVLAVTVKVYPEGPMGTAMLSFNGSTVDHETYLSAMDGWWMALPDIVDSGATVIWSVSSDGFAFRMLNAPDKTANQVAAMMDPFLRRLANLGVNYVFVPGQTSSYYEHYNQTMGPLPYGSWPASMLFNSRMVPRAVAESDQGRSKLTAAMHAIVMNKTVAPWSFGCSAFNVRNISHPANAVASYWRDAIALCNSISLWDWTIPRSEMLARKVYLAEAIAAKVEAVTPGSGAYLNEVDSFMYPPNSLRWQEDLYGSNYAKLRSIKDKWDPDSIFYAHTAVGSEDWLVDDIGRLCRN</sequence>
<feature type="domain" description="FAD-binding PCMH-type" evidence="6">
    <location>
        <begin position="22"/>
        <end position="201"/>
    </location>
</feature>
<dbReference type="InterPro" id="IPR016169">
    <property type="entry name" value="FAD-bd_PCMH_sub2"/>
</dbReference>
<evidence type="ECO:0000256" key="5">
    <source>
        <dbReference type="ARBA" id="ARBA00023002"/>
    </source>
</evidence>
<dbReference type="PANTHER" id="PTHR42973">
    <property type="entry name" value="BINDING OXIDOREDUCTASE, PUTATIVE (AFU_ORTHOLOGUE AFUA_1G17690)-RELATED"/>
    <property type="match status" value="1"/>
</dbReference>
<keyword evidence="5" id="KW-0560">Oxidoreductase</keyword>
<evidence type="ECO:0000256" key="4">
    <source>
        <dbReference type="ARBA" id="ARBA00022827"/>
    </source>
</evidence>
<keyword evidence="4" id="KW-0274">FAD</keyword>
<evidence type="ECO:0000256" key="2">
    <source>
        <dbReference type="ARBA" id="ARBA00005466"/>
    </source>
</evidence>
<dbReference type="GO" id="GO:0016491">
    <property type="term" value="F:oxidoreductase activity"/>
    <property type="evidence" value="ECO:0007669"/>
    <property type="project" value="UniProtKB-KW"/>
</dbReference>
<gene>
    <name evidence="7" type="ORF">CDD81_708</name>
</gene>
<proteinExistence type="inferred from homology"/>
<dbReference type="Gene3D" id="3.30.465.10">
    <property type="match status" value="2"/>
</dbReference>
<dbReference type="SUPFAM" id="SSF56176">
    <property type="entry name" value="FAD-binding/transporter-associated domain-like"/>
    <property type="match status" value="1"/>
</dbReference>
<dbReference type="AlphaFoldDB" id="A0A2C5XV87"/>
<evidence type="ECO:0000313" key="8">
    <source>
        <dbReference type="Proteomes" id="UP000226192"/>
    </source>
</evidence>
<comment type="cofactor">
    <cofactor evidence="1">
        <name>FAD</name>
        <dbReference type="ChEBI" id="CHEBI:57692"/>
    </cofactor>
</comment>
<evidence type="ECO:0000313" key="7">
    <source>
        <dbReference type="EMBL" id="PHH61185.1"/>
    </source>
</evidence>
<evidence type="ECO:0000259" key="6">
    <source>
        <dbReference type="PROSITE" id="PS51387"/>
    </source>
</evidence>
<dbReference type="InterPro" id="IPR036318">
    <property type="entry name" value="FAD-bd_PCMH-like_sf"/>
</dbReference>
<evidence type="ECO:0000256" key="3">
    <source>
        <dbReference type="ARBA" id="ARBA00022630"/>
    </source>
</evidence>
<organism evidence="7 8">
    <name type="scientific">Ophiocordyceps australis</name>
    <dbReference type="NCBI Taxonomy" id="1399860"/>
    <lineage>
        <taxon>Eukaryota</taxon>
        <taxon>Fungi</taxon>
        <taxon>Dikarya</taxon>
        <taxon>Ascomycota</taxon>
        <taxon>Pezizomycotina</taxon>
        <taxon>Sordariomycetes</taxon>
        <taxon>Hypocreomycetidae</taxon>
        <taxon>Hypocreales</taxon>
        <taxon>Ophiocordycipitaceae</taxon>
        <taxon>Ophiocordyceps</taxon>
    </lineage>
</organism>
<evidence type="ECO:0000256" key="1">
    <source>
        <dbReference type="ARBA" id="ARBA00001974"/>
    </source>
</evidence>
<comment type="similarity">
    <text evidence="2">Belongs to the oxygen-dependent FAD-linked oxidoreductase family.</text>
</comment>
<dbReference type="GO" id="GO:0071949">
    <property type="term" value="F:FAD binding"/>
    <property type="evidence" value="ECO:0007669"/>
    <property type="project" value="InterPro"/>
</dbReference>
<name>A0A2C5XV87_9HYPO</name>
<reference evidence="7 8" key="1">
    <citation type="submission" date="2017-06" db="EMBL/GenBank/DDBJ databases">
        <title>Ant-infecting Ophiocordyceps genomes reveal a high diversity of potential behavioral manipulation genes and a possible major role for enterotoxins.</title>
        <authorList>
            <person name="De Bekker C."/>
            <person name="Evans H.C."/>
            <person name="Brachmann A."/>
            <person name="Hughes D.P."/>
        </authorList>
    </citation>
    <scope>NUCLEOTIDE SEQUENCE [LARGE SCALE GENOMIC DNA]</scope>
    <source>
        <strain evidence="7 8">Map64</strain>
    </source>
</reference>
<dbReference type="InterPro" id="IPR016166">
    <property type="entry name" value="FAD-bd_PCMH"/>
</dbReference>
<protein>
    <recommendedName>
        <fullName evidence="6">FAD-binding PCMH-type domain-containing protein</fullName>
    </recommendedName>
</protein>
<dbReference type="InterPro" id="IPR050416">
    <property type="entry name" value="FAD-linked_Oxidoreductase"/>
</dbReference>
<dbReference type="Pfam" id="PF08031">
    <property type="entry name" value="BBE"/>
    <property type="match status" value="1"/>
</dbReference>
<dbReference type="Pfam" id="PF01565">
    <property type="entry name" value="FAD_binding_4"/>
    <property type="match status" value="1"/>
</dbReference>
<dbReference type="InterPro" id="IPR006094">
    <property type="entry name" value="Oxid_FAD_bind_N"/>
</dbReference>
<dbReference type="InterPro" id="IPR012951">
    <property type="entry name" value="BBE"/>
</dbReference>
<keyword evidence="3" id="KW-0285">Flavoprotein</keyword>
<dbReference type="PANTHER" id="PTHR42973:SF39">
    <property type="entry name" value="FAD-BINDING PCMH-TYPE DOMAIN-CONTAINING PROTEIN"/>
    <property type="match status" value="1"/>
</dbReference>
<dbReference type="Proteomes" id="UP000226192">
    <property type="component" value="Unassembled WGS sequence"/>
</dbReference>
<accession>A0A2C5XV87</accession>
<keyword evidence="8" id="KW-1185">Reference proteome</keyword>
<dbReference type="OrthoDB" id="9983560at2759"/>
<dbReference type="EMBL" id="NJET01000113">
    <property type="protein sequence ID" value="PHH61185.1"/>
    <property type="molecule type" value="Genomic_DNA"/>
</dbReference>
<comment type="caution">
    <text evidence="7">The sequence shown here is derived from an EMBL/GenBank/DDBJ whole genome shotgun (WGS) entry which is preliminary data.</text>
</comment>
<dbReference type="STRING" id="1399860.A0A2C5XV87"/>